<evidence type="ECO:0000256" key="2">
    <source>
        <dbReference type="PROSITE-ProRule" id="PRU00169"/>
    </source>
</evidence>
<dbReference type="InterPro" id="IPR011006">
    <property type="entry name" value="CheY-like_superfamily"/>
</dbReference>
<dbReference type="PANTHER" id="PTHR44591:SF3">
    <property type="entry name" value="RESPONSE REGULATORY DOMAIN-CONTAINING PROTEIN"/>
    <property type="match status" value="1"/>
</dbReference>
<dbReference type="SMART" id="SM00448">
    <property type="entry name" value="REC"/>
    <property type="match status" value="1"/>
</dbReference>
<accession>A0ABR8AQA4</accession>
<evidence type="ECO:0000313" key="4">
    <source>
        <dbReference type="EMBL" id="MBD2200846.1"/>
    </source>
</evidence>
<evidence type="ECO:0000313" key="5">
    <source>
        <dbReference type="Proteomes" id="UP000658514"/>
    </source>
</evidence>
<reference evidence="4 5" key="1">
    <citation type="journal article" date="2020" name="ISME J.">
        <title>Comparative genomics reveals insights into cyanobacterial evolution and habitat adaptation.</title>
        <authorList>
            <person name="Chen M.Y."/>
            <person name="Teng W.K."/>
            <person name="Zhao L."/>
            <person name="Hu C.X."/>
            <person name="Zhou Y.K."/>
            <person name="Han B.P."/>
            <person name="Song L.R."/>
            <person name="Shu W.S."/>
        </authorList>
    </citation>
    <scope>NUCLEOTIDE SEQUENCE [LARGE SCALE GENOMIC DNA]</scope>
    <source>
        <strain evidence="4 5">FACHB-288</strain>
    </source>
</reference>
<dbReference type="PANTHER" id="PTHR44591">
    <property type="entry name" value="STRESS RESPONSE REGULATOR PROTEIN 1"/>
    <property type="match status" value="1"/>
</dbReference>
<sequence>MKPDNYQKPKVLIADDDASYRLMLTLILEERGWEVSTANNGREAIRKVLAQKPDLLILDYQMPVLTGGEVYQNLQSNGIKLPVVLVSSESALEKLASSLGIADFLHKPFDVGELITIVQSAHEKFRNY</sequence>
<proteinExistence type="predicted"/>
<name>A0ABR8AQA4_9CYAN</name>
<dbReference type="PROSITE" id="PS50110">
    <property type="entry name" value="RESPONSE_REGULATORY"/>
    <property type="match status" value="1"/>
</dbReference>
<feature type="modified residue" description="4-aspartylphosphate" evidence="2">
    <location>
        <position position="59"/>
    </location>
</feature>
<evidence type="ECO:0000259" key="3">
    <source>
        <dbReference type="PROSITE" id="PS50110"/>
    </source>
</evidence>
<dbReference type="RefSeq" id="WP_190552103.1">
    <property type="nucleotide sequence ID" value="NZ_CAWPNO010000026.1"/>
</dbReference>
<keyword evidence="5" id="KW-1185">Reference proteome</keyword>
<comment type="caution">
    <text evidence="4">The sequence shown here is derived from an EMBL/GenBank/DDBJ whole genome shotgun (WGS) entry which is preliminary data.</text>
</comment>
<dbReference type="CDD" id="cd00156">
    <property type="entry name" value="REC"/>
    <property type="match status" value="1"/>
</dbReference>
<dbReference type="InterPro" id="IPR050595">
    <property type="entry name" value="Bact_response_regulator"/>
</dbReference>
<organism evidence="4 5">
    <name type="scientific">Calothrix parietina FACHB-288</name>
    <dbReference type="NCBI Taxonomy" id="2692896"/>
    <lineage>
        <taxon>Bacteria</taxon>
        <taxon>Bacillati</taxon>
        <taxon>Cyanobacteriota</taxon>
        <taxon>Cyanophyceae</taxon>
        <taxon>Nostocales</taxon>
        <taxon>Calotrichaceae</taxon>
        <taxon>Calothrix</taxon>
    </lineage>
</organism>
<dbReference type="Pfam" id="PF00072">
    <property type="entry name" value="Response_reg"/>
    <property type="match status" value="1"/>
</dbReference>
<protein>
    <submittedName>
        <fullName evidence="4">Response regulator</fullName>
    </submittedName>
</protein>
<dbReference type="InterPro" id="IPR001789">
    <property type="entry name" value="Sig_transdc_resp-reg_receiver"/>
</dbReference>
<evidence type="ECO:0000256" key="1">
    <source>
        <dbReference type="ARBA" id="ARBA00022553"/>
    </source>
</evidence>
<gene>
    <name evidence="4" type="ORF">H6G24_36305</name>
</gene>
<feature type="domain" description="Response regulatory" evidence="3">
    <location>
        <begin position="10"/>
        <end position="122"/>
    </location>
</feature>
<dbReference type="Gene3D" id="3.40.50.2300">
    <property type="match status" value="1"/>
</dbReference>
<keyword evidence="1 2" id="KW-0597">Phosphoprotein</keyword>
<dbReference type="Proteomes" id="UP000658514">
    <property type="component" value="Unassembled WGS sequence"/>
</dbReference>
<dbReference type="EMBL" id="JACJQH010000121">
    <property type="protein sequence ID" value="MBD2200846.1"/>
    <property type="molecule type" value="Genomic_DNA"/>
</dbReference>
<dbReference type="SUPFAM" id="SSF52172">
    <property type="entry name" value="CheY-like"/>
    <property type="match status" value="1"/>
</dbReference>